<evidence type="ECO:0000313" key="3">
    <source>
        <dbReference type="Proteomes" id="UP001295740"/>
    </source>
</evidence>
<protein>
    <submittedName>
        <fullName evidence="2">Uu.00g010940.m01.CDS01</fullName>
    </submittedName>
</protein>
<dbReference type="AlphaFoldDB" id="A0AAI8VYK0"/>
<name>A0AAI8VYK0_9PEZI</name>
<organism evidence="2 3">
    <name type="scientific">Anthostomella pinea</name>
    <dbReference type="NCBI Taxonomy" id="933095"/>
    <lineage>
        <taxon>Eukaryota</taxon>
        <taxon>Fungi</taxon>
        <taxon>Dikarya</taxon>
        <taxon>Ascomycota</taxon>
        <taxon>Pezizomycotina</taxon>
        <taxon>Sordariomycetes</taxon>
        <taxon>Xylariomycetidae</taxon>
        <taxon>Xylariales</taxon>
        <taxon>Xylariaceae</taxon>
        <taxon>Anthostomella</taxon>
    </lineage>
</organism>
<evidence type="ECO:0000256" key="1">
    <source>
        <dbReference type="SAM" id="MobiDB-lite"/>
    </source>
</evidence>
<feature type="region of interest" description="Disordered" evidence="1">
    <location>
        <begin position="489"/>
        <end position="510"/>
    </location>
</feature>
<keyword evidence="3" id="KW-1185">Reference proteome</keyword>
<dbReference type="EMBL" id="CAUWAG010000020">
    <property type="protein sequence ID" value="CAJ2512975.1"/>
    <property type="molecule type" value="Genomic_DNA"/>
</dbReference>
<feature type="region of interest" description="Disordered" evidence="1">
    <location>
        <begin position="239"/>
        <end position="277"/>
    </location>
</feature>
<dbReference type="Proteomes" id="UP001295740">
    <property type="component" value="Unassembled WGS sequence"/>
</dbReference>
<reference evidence="2" key="1">
    <citation type="submission" date="2023-10" db="EMBL/GenBank/DDBJ databases">
        <authorList>
            <person name="Hackl T."/>
        </authorList>
    </citation>
    <scope>NUCLEOTIDE SEQUENCE</scope>
</reference>
<feature type="compositionally biased region" description="Acidic residues" evidence="1">
    <location>
        <begin position="243"/>
        <end position="253"/>
    </location>
</feature>
<evidence type="ECO:0000313" key="2">
    <source>
        <dbReference type="EMBL" id="CAJ2512975.1"/>
    </source>
</evidence>
<comment type="caution">
    <text evidence="2">The sequence shown here is derived from an EMBL/GenBank/DDBJ whole genome shotgun (WGS) entry which is preliminary data.</text>
</comment>
<feature type="region of interest" description="Disordered" evidence="1">
    <location>
        <begin position="190"/>
        <end position="212"/>
    </location>
</feature>
<accession>A0AAI8VYK0</accession>
<gene>
    <name evidence="2" type="ORF">KHLLAP_LOCUS13443</name>
</gene>
<sequence>MGTLRPLTSEDIREADAAAHKRLKVGFEAKFEKLQAQLGEETPQQLEDRLAKKAEITKTMKSDFEPGDNGMLVPTPKLKVLDLDDLADIRGVLLELTERSLCTEEIQKSLGTVVEEFVDRSSFYTQAGPDAEKVLKDQPYLHLEAWEHVRKLKEIESPLTAYAEKLFVTGIKPLGVGIEGLSTKVTNAIEEGEKDSPKTGLEANHHYAMDGNDGFQEALDEAHRSDGEGVAHTRYVEYRGGSDGEESDEESSDGELSQRRLDGPVGGLSLTGGTPVIDLGPVVRRTKRRTAHQPTSIPNQYRRIRDHYCNVIRPLGANFAGNRGHTSAAEDDSLFERNELPLNEHSETLSKDVLDELRDAKGYKRLRRVCDELRSLSKKEILLPGFLSDVADMYDSAISELREEKRVAKPLLDQMRYILEAVKGIFDTTEARIVQRDEELEQLRKASETLDAARKFAERRLQLLKVQQDLVESGIEQFKINITEFKKRPDASSVENHQSASARAEATRNPHGPTLDIIEAIVRDNPTRACEEDIRIAYQKIISAAEEDAILHEASAGLKVVMERLVSSASGSFGAQTTKNALACMKQVLDIADQRRKQMKEKITWLNECLTNADSIEKKTIKRLETSLPQFKPVNALLLVNLYDRQGKVVNQRISLKERRDDLQKQVAHYKGVLDGITPSDNIHGTAGKST</sequence>
<proteinExistence type="predicted"/>